<accession>C0Q9G7</accession>
<dbReference type="Proteomes" id="UP000000442">
    <property type="component" value="Chromosome"/>
</dbReference>
<keyword evidence="6" id="KW-1185">Reference proteome</keyword>
<evidence type="ECO:0000256" key="1">
    <source>
        <dbReference type="ARBA" id="ARBA00022723"/>
    </source>
</evidence>
<dbReference type="KEGG" id="dat:HRM2_14220"/>
<proteinExistence type="predicted"/>
<dbReference type="PANTHER" id="PTHR43401">
    <property type="entry name" value="L-THREONINE 3-DEHYDROGENASE"/>
    <property type="match status" value="1"/>
</dbReference>
<dbReference type="Pfam" id="PF08240">
    <property type="entry name" value="ADH_N"/>
    <property type="match status" value="1"/>
</dbReference>
<dbReference type="PANTHER" id="PTHR43401:SF2">
    <property type="entry name" value="L-THREONINE 3-DEHYDROGENASE"/>
    <property type="match status" value="1"/>
</dbReference>
<dbReference type="InterPro" id="IPR020843">
    <property type="entry name" value="ER"/>
</dbReference>
<sequence length="344" mass="36495">MKALKLTGSRHLELVEIQAPEPDGRNVIIRVSACGICGSDLHYWHTGLGMGGVHDLIMGHEFAGIVTDPGNRDDLVKGDRVTALPLDPCGGCTACQAGHVNICSKALKRSIPGNNGPGGFAEFVKIRPDMVRKLPASINDVQAAMIEPAAVALHCIRTAGIGPGDKVMISGGGPIGLLCAAWTKISGVSFVALTEINGFRQDFARQTGHVDEVFDPSDPNFAAQTMKTTQGGFDVVIETSASDAGINLGLRMLRPKGRLVLAGINAHTQAILTIMAAVREITQTSVMGYLPEEFDTAMDYIAQKRIKVEKLVTGTTNLASLGSAFEKLASGTSREMKIVYRAET</sequence>
<dbReference type="EMBL" id="CP001087">
    <property type="protein sequence ID" value="ACN14531.1"/>
    <property type="molecule type" value="Genomic_DNA"/>
</dbReference>
<evidence type="ECO:0000313" key="6">
    <source>
        <dbReference type="Proteomes" id="UP000000442"/>
    </source>
</evidence>
<dbReference type="InterPro" id="IPR036291">
    <property type="entry name" value="NAD(P)-bd_dom_sf"/>
</dbReference>
<dbReference type="SUPFAM" id="SSF51735">
    <property type="entry name" value="NAD(P)-binding Rossmann-fold domains"/>
    <property type="match status" value="1"/>
</dbReference>
<dbReference type="eggNOG" id="COG1063">
    <property type="taxonomic scope" value="Bacteria"/>
</dbReference>
<dbReference type="GO" id="GO:0046872">
    <property type="term" value="F:metal ion binding"/>
    <property type="evidence" value="ECO:0007669"/>
    <property type="project" value="UniProtKB-KW"/>
</dbReference>
<dbReference type="GO" id="GO:0016491">
    <property type="term" value="F:oxidoreductase activity"/>
    <property type="evidence" value="ECO:0007669"/>
    <property type="project" value="UniProtKB-KW"/>
</dbReference>
<dbReference type="STRING" id="177437.HRM2_14220"/>
<dbReference type="InterPro" id="IPR013149">
    <property type="entry name" value="ADH-like_C"/>
</dbReference>
<feature type="domain" description="Enoyl reductase (ER)" evidence="4">
    <location>
        <begin position="8"/>
        <end position="340"/>
    </location>
</feature>
<dbReference type="AlphaFoldDB" id="C0Q9G7"/>
<dbReference type="InterPro" id="IPR050129">
    <property type="entry name" value="Zn_alcohol_dh"/>
</dbReference>
<dbReference type="Gene3D" id="3.40.50.720">
    <property type="entry name" value="NAD(P)-binding Rossmann-like Domain"/>
    <property type="match status" value="1"/>
</dbReference>
<gene>
    <name evidence="5" type="ordered locus">HRM2_14220</name>
</gene>
<reference evidence="5 6" key="1">
    <citation type="journal article" date="2009" name="Environ. Microbiol.">
        <title>Genome sequence of Desulfobacterium autotrophicum HRM2, a marine sulfate reducer oxidizing organic carbon completely to carbon dioxide.</title>
        <authorList>
            <person name="Strittmatter A.W."/>
            <person name="Liesegang H."/>
            <person name="Rabus R."/>
            <person name="Decker I."/>
            <person name="Amann J."/>
            <person name="Andres S."/>
            <person name="Henne A."/>
            <person name="Fricke W.F."/>
            <person name="Martinez-Arias R."/>
            <person name="Bartels D."/>
            <person name="Goesmann A."/>
            <person name="Krause L."/>
            <person name="Puehler A."/>
            <person name="Klenk H.P."/>
            <person name="Richter M."/>
            <person name="Schuler M."/>
            <person name="Gloeckner F.O."/>
            <person name="Meyerdierks A."/>
            <person name="Gottschalk G."/>
            <person name="Amann R."/>
        </authorList>
    </citation>
    <scope>NUCLEOTIDE SEQUENCE [LARGE SCALE GENOMIC DNA]</scope>
    <source>
        <strain evidence="6">ATCC 43914 / DSM 3382 / HRM2</strain>
    </source>
</reference>
<dbReference type="RefSeq" id="WP_015903318.1">
    <property type="nucleotide sequence ID" value="NC_012108.1"/>
</dbReference>
<protein>
    <submittedName>
        <fullName evidence="5">Zinc-containing dehydrogenase family protein</fullName>
    </submittedName>
</protein>
<name>C0Q9G7_DESAH</name>
<dbReference type="HOGENOM" id="CLU_026673_11_0_7"/>
<evidence type="ECO:0000256" key="3">
    <source>
        <dbReference type="ARBA" id="ARBA00023002"/>
    </source>
</evidence>
<keyword evidence="1" id="KW-0479">Metal-binding</keyword>
<evidence type="ECO:0000256" key="2">
    <source>
        <dbReference type="ARBA" id="ARBA00022833"/>
    </source>
</evidence>
<evidence type="ECO:0000313" key="5">
    <source>
        <dbReference type="EMBL" id="ACN14531.1"/>
    </source>
</evidence>
<keyword evidence="3" id="KW-0560">Oxidoreductase</keyword>
<dbReference type="Gene3D" id="3.90.180.10">
    <property type="entry name" value="Medium-chain alcohol dehydrogenases, catalytic domain"/>
    <property type="match status" value="1"/>
</dbReference>
<evidence type="ECO:0000259" key="4">
    <source>
        <dbReference type="SMART" id="SM00829"/>
    </source>
</evidence>
<dbReference type="InterPro" id="IPR011032">
    <property type="entry name" value="GroES-like_sf"/>
</dbReference>
<dbReference type="SMART" id="SM00829">
    <property type="entry name" value="PKS_ER"/>
    <property type="match status" value="1"/>
</dbReference>
<organism evidence="5 6">
    <name type="scientific">Desulforapulum autotrophicum (strain ATCC 43914 / DSM 3382 / VKM B-1955 / HRM2)</name>
    <name type="common">Desulfobacterium autotrophicum</name>
    <dbReference type="NCBI Taxonomy" id="177437"/>
    <lineage>
        <taxon>Bacteria</taxon>
        <taxon>Pseudomonadati</taxon>
        <taxon>Thermodesulfobacteriota</taxon>
        <taxon>Desulfobacteria</taxon>
        <taxon>Desulfobacterales</taxon>
        <taxon>Desulfobacteraceae</taxon>
        <taxon>Desulforapulum</taxon>
    </lineage>
</organism>
<dbReference type="SUPFAM" id="SSF50129">
    <property type="entry name" value="GroES-like"/>
    <property type="match status" value="1"/>
</dbReference>
<dbReference type="InterPro" id="IPR013154">
    <property type="entry name" value="ADH-like_N"/>
</dbReference>
<dbReference type="Pfam" id="PF00107">
    <property type="entry name" value="ADH_zinc_N"/>
    <property type="match status" value="1"/>
</dbReference>
<keyword evidence="2" id="KW-0862">Zinc</keyword>